<evidence type="ECO:0000259" key="3">
    <source>
        <dbReference type="Pfam" id="PF11740"/>
    </source>
</evidence>
<dbReference type="Pfam" id="PF11740">
    <property type="entry name" value="KfrA_N"/>
    <property type="match status" value="1"/>
</dbReference>
<comment type="caution">
    <text evidence="4">The sequence shown here is derived from an EMBL/GenBank/DDBJ whole genome shotgun (WGS) entry which is preliminary data.</text>
</comment>
<feature type="domain" description="KfrA N-terminal DNA-binding" evidence="3">
    <location>
        <begin position="32"/>
        <end position="140"/>
    </location>
</feature>
<dbReference type="RefSeq" id="WP_231058075.1">
    <property type="nucleotide sequence ID" value="NZ_JAJNOC010000002.1"/>
</dbReference>
<feature type="compositionally biased region" description="Polar residues" evidence="2">
    <location>
        <begin position="332"/>
        <end position="341"/>
    </location>
</feature>
<protein>
    <submittedName>
        <fullName evidence="4">DNA-binding protein</fullName>
    </submittedName>
</protein>
<feature type="compositionally biased region" description="Basic residues" evidence="2">
    <location>
        <begin position="344"/>
        <end position="357"/>
    </location>
</feature>
<evidence type="ECO:0000313" key="4">
    <source>
        <dbReference type="EMBL" id="MCD2516786.1"/>
    </source>
</evidence>
<dbReference type="EMBL" id="JAJNOC010000002">
    <property type="protein sequence ID" value="MCD2516786.1"/>
    <property type="molecule type" value="Genomic_DNA"/>
</dbReference>
<name>A0ABS8Q4W4_9BURK</name>
<feature type="region of interest" description="Disordered" evidence="2">
    <location>
        <begin position="322"/>
        <end position="357"/>
    </location>
</feature>
<dbReference type="Proteomes" id="UP001179361">
    <property type="component" value="Unassembled WGS sequence"/>
</dbReference>
<reference evidence="4" key="1">
    <citation type="submission" date="2021-11" db="EMBL/GenBank/DDBJ databases">
        <title>The complete genome of Massilia sp sp. G4R7.</title>
        <authorList>
            <person name="Liu L."/>
            <person name="Yue J."/>
            <person name="Yuan J."/>
            <person name="Yang F."/>
            <person name="Li L."/>
        </authorList>
    </citation>
    <scope>NUCLEOTIDE SEQUENCE</scope>
    <source>
        <strain evidence="4">G4R7</strain>
    </source>
</reference>
<dbReference type="GO" id="GO:0003677">
    <property type="term" value="F:DNA binding"/>
    <property type="evidence" value="ECO:0007669"/>
    <property type="project" value="UniProtKB-KW"/>
</dbReference>
<proteinExistence type="predicted"/>
<evidence type="ECO:0000313" key="5">
    <source>
        <dbReference type="Proteomes" id="UP001179361"/>
    </source>
</evidence>
<keyword evidence="5" id="KW-1185">Reference proteome</keyword>
<sequence>MLDNAQLTNAMQADIDALRERFPRTADLYREACGVMFFRYGLTPTTNALYQLVRKGSMSVPAEALRRFWSELRERARVDLQHADLPDQVKQSAGQLVGEIWSLARQAADESIAALRQSTAAERDAALTEKAALEKQAAELLLQLEDARTRIASAEAAVAQQREELSAGAAIERETQARLAESRTEIERLQGLIESMSAAHATEIDKITGRVVQAEQRYVDLEKRTLVDLDRERTAASKLQKQLDAERKASASRLEELQGQVQASQLQLARQSRELGGYVAKAELFSDERDRAARQAAECALRSAELGSELAAERAKVAELRGQLERKAPESASVSQASSPTRAGPRRRRPARNKPGE</sequence>
<gene>
    <name evidence="4" type="ORF">LQ564_10745</name>
</gene>
<dbReference type="InterPro" id="IPR021104">
    <property type="entry name" value="KfrA_DNA-bd_N"/>
</dbReference>
<feature type="coiled-coil region" evidence="1">
    <location>
        <begin position="116"/>
        <end position="274"/>
    </location>
</feature>
<accession>A0ABS8Q4W4</accession>
<evidence type="ECO:0000256" key="2">
    <source>
        <dbReference type="SAM" id="MobiDB-lite"/>
    </source>
</evidence>
<evidence type="ECO:0000256" key="1">
    <source>
        <dbReference type="SAM" id="Coils"/>
    </source>
</evidence>
<keyword evidence="4" id="KW-0238">DNA-binding</keyword>
<keyword evidence="1" id="KW-0175">Coiled coil</keyword>
<organism evidence="4 5">
    <name type="scientific">Massilia phyllostachyos</name>
    <dbReference type="NCBI Taxonomy" id="2898585"/>
    <lineage>
        <taxon>Bacteria</taxon>
        <taxon>Pseudomonadati</taxon>
        <taxon>Pseudomonadota</taxon>
        <taxon>Betaproteobacteria</taxon>
        <taxon>Burkholderiales</taxon>
        <taxon>Oxalobacteraceae</taxon>
        <taxon>Telluria group</taxon>
        <taxon>Massilia</taxon>
    </lineage>
</organism>